<dbReference type="SMART" id="SM00646">
    <property type="entry name" value="Ami_3"/>
    <property type="match status" value="1"/>
</dbReference>
<dbReference type="PANTHER" id="PTHR30404:SF0">
    <property type="entry name" value="N-ACETYLMURAMOYL-L-ALANINE AMIDASE AMIC"/>
    <property type="match status" value="1"/>
</dbReference>
<dbReference type="CDD" id="cd02696">
    <property type="entry name" value="MurNAc-LAA"/>
    <property type="match status" value="1"/>
</dbReference>
<dbReference type="Gene3D" id="3.40.630.40">
    <property type="entry name" value="Zn-dependent exopeptidases"/>
    <property type="match status" value="1"/>
</dbReference>
<dbReference type="GO" id="GO:0009253">
    <property type="term" value="P:peptidoglycan catabolic process"/>
    <property type="evidence" value="ECO:0007669"/>
    <property type="project" value="InterPro"/>
</dbReference>
<dbReference type="GO" id="GO:0008745">
    <property type="term" value="F:N-acetylmuramoyl-L-alanine amidase activity"/>
    <property type="evidence" value="ECO:0007669"/>
    <property type="project" value="UniProtKB-EC"/>
</dbReference>
<dbReference type="EC" id="3.5.1.28" evidence="2"/>
<dbReference type="SUPFAM" id="SSF53187">
    <property type="entry name" value="Zn-dependent exopeptidases"/>
    <property type="match status" value="1"/>
</dbReference>
<protein>
    <recommendedName>
        <fullName evidence="2">N-acetylmuramoyl-L-alanine amidase</fullName>
        <ecNumber evidence="2">3.5.1.28</ecNumber>
    </recommendedName>
</protein>
<name>A0A6S6SCH7_9BACT</name>
<organism evidence="5">
    <name type="scientific">uncultured Sulfurovum sp</name>
    <dbReference type="NCBI Taxonomy" id="269237"/>
    <lineage>
        <taxon>Bacteria</taxon>
        <taxon>Pseudomonadati</taxon>
        <taxon>Campylobacterota</taxon>
        <taxon>Epsilonproteobacteria</taxon>
        <taxon>Campylobacterales</taxon>
        <taxon>Sulfurovaceae</taxon>
        <taxon>Sulfurovum</taxon>
        <taxon>environmental samples</taxon>
    </lineage>
</organism>
<dbReference type="Pfam" id="PF01520">
    <property type="entry name" value="Amidase_3"/>
    <property type="match status" value="1"/>
</dbReference>
<dbReference type="AlphaFoldDB" id="A0A6S6SCH7"/>
<evidence type="ECO:0000256" key="3">
    <source>
        <dbReference type="ARBA" id="ARBA00022801"/>
    </source>
</evidence>
<reference evidence="5" key="1">
    <citation type="submission" date="2020-01" db="EMBL/GenBank/DDBJ databases">
        <authorList>
            <person name="Meier V. D."/>
            <person name="Meier V D."/>
        </authorList>
    </citation>
    <scope>NUCLEOTIDE SEQUENCE</scope>
    <source>
        <strain evidence="5">HLG_WM_MAG_06</strain>
    </source>
</reference>
<dbReference type="GO" id="GO:0030288">
    <property type="term" value="C:outer membrane-bounded periplasmic space"/>
    <property type="evidence" value="ECO:0007669"/>
    <property type="project" value="TreeGrafter"/>
</dbReference>
<feature type="domain" description="MurNAc-LAA" evidence="4">
    <location>
        <begin position="205"/>
        <end position="356"/>
    </location>
</feature>
<keyword evidence="3 5" id="KW-0378">Hydrolase</keyword>
<gene>
    <name evidence="5" type="ORF">HELGO_WM12385</name>
</gene>
<evidence type="ECO:0000313" key="5">
    <source>
        <dbReference type="EMBL" id="CAA6800742.1"/>
    </source>
</evidence>
<evidence type="ECO:0000256" key="2">
    <source>
        <dbReference type="ARBA" id="ARBA00011901"/>
    </source>
</evidence>
<evidence type="ECO:0000256" key="1">
    <source>
        <dbReference type="ARBA" id="ARBA00001561"/>
    </source>
</evidence>
<dbReference type="InterPro" id="IPR050695">
    <property type="entry name" value="N-acetylmuramoyl_amidase_3"/>
</dbReference>
<evidence type="ECO:0000259" key="4">
    <source>
        <dbReference type="SMART" id="SM00646"/>
    </source>
</evidence>
<dbReference type="PANTHER" id="PTHR30404">
    <property type="entry name" value="N-ACETYLMURAMOYL-L-ALANINE AMIDASE"/>
    <property type="match status" value="1"/>
</dbReference>
<sequence>MAKTANYLRQTSLNEHQLNLVFKYPIGNVKHFTIKGNGIVKHVYDIENTSLPSTQNIGQYKAKGVQAFRIAQYNKKVLRVVIEATRYMKGSFEIKGRKLTLLLPMAKGSIKKQVTYKKHVEQKVKKNSRKNTQKSYRYNSKRKYKTIILDAGHGGRDVGASSKHVREKDLTLSMTLKLKNILQKMGYKVLLTRTKDKFMNLKQRTDYVYNRKGSIFVSIHANAAPKKRTKGVRYEGMEVFYLSLKNSKRISKTRAVYRGRKVYSKSSYRKMVSSWKFSQSKALAHLVRKNVLSNVGREYKIYDKGIKRKDFWVLLATKMPSILVETGYLTNKDEVKKLKDSHYQTLLMEGIANGINRYYGLL</sequence>
<proteinExistence type="predicted"/>
<dbReference type="EMBL" id="CACVAP010000031">
    <property type="protein sequence ID" value="CAA6800742.1"/>
    <property type="molecule type" value="Genomic_DNA"/>
</dbReference>
<accession>A0A6S6SCH7</accession>
<comment type="catalytic activity">
    <reaction evidence="1">
        <text>Hydrolyzes the link between N-acetylmuramoyl residues and L-amino acid residues in certain cell-wall glycopeptides.</text>
        <dbReference type="EC" id="3.5.1.28"/>
    </reaction>
</comment>
<dbReference type="InterPro" id="IPR002508">
    <property type="entry name" value="MurNAc-LAA_cat"/>
</dbReference>